<comment type="caution">
    <text evidence="2">The sequence shown here is derived from an EMBL/GenBank/DDBJ whole genome shotgun (WGS) entry which is preliminary data.</text>
</comment>
<dbReference type="GO" id="GO:0003677">
    <property type="term" value="F:DNA binding"/>
    <property type="evidence" value="ECO:0007669"/>
    <property type="project" value="InterPro"/>
</dbReference>
<sequence length="143" mass="15529">MHYAYPIDLTPEADGSAVTAQAPDVPGVTTWGDDTAEALRNVADALVAGIEVWIGHGEPIPMPSAPRPGQLMVDLPPLVAAKLALYDAMRAQDISKSELARRIGVDESLVRRLLDLRHRSRLDQLERALDVVGLRIQLHIVAV</sequence>
<reference evidence="2 3" key="1">
    <citation type="submission" date="2015-12" db="EMBL/GenBank/DDBJ databases">
        <title>Genome sequence of Tistrella mobilis MCCC 1A02139.</title>
        <authorList>
            <person name="Lu L."/>
            <person name="Lai Q."/>
            <person name="Shao Z."/>
            <person name="Qian P."/>
        </authorList>
    </citation>
    <scope>NUCLEOTIDE SEQUENCE [LARGE SCALE GENOMIC DNA]</scope>
    <source>
        <strain evidence="2 3">MCCC 1A02139</strain>
    </source>
</reference>
<dbReference type="InterPro" id="IPR001387">
    <property type="entry name" value="Cro/C1-type_HTH"/>
</dbReference>
<dbReference type="Gene3D" id="3.30.160.250">
    <property type="match status" value="1"/>
</dbReference>
<evidence type="ECO:0000259" key="1">
    <source>
        <dbReference type="Pfam" id="PF15919"/>
    </source>
</evidence>
<organism evidence="2 3">
    <name type="scientific">Tistrella mobilis</name>
    <dbReference type="NCBI Taxonomy" id="171437"/>
    <lineage>
        <taxon>Bacteria</taxon>
        <taxon>Pseudomonadati</taxon>
        <taxon>Pseudomonadota</taxon>
        <taxon>Alphaproteobacteria</taxon>
        <taxon>Geminicoccales</taxon>
        <taxon>Geminicoccaceae</taxon>
        <taxon>Tistrella</taxon>
    </lineage>
</organism>
<dbReference type="OrthoDB" id="9807959at2"/>
<protein>
    <recommendedName>
        <fullName evidence="1">HicB-like antitoxin of toxin-antitoxin system domain-containing protein</fullName>
    </recommendedName>
</protein>
<feature type="domain" description="HicB-like antitoxin of toxin-antitoxin system" evidence="1">
    <location>
        <begin position="5"/>
        <end position="64"/>
    </location>
</feature>
<gene>
    <name evidence="2" type="ORF">AUP44_08535</name>
</gene>
<proteinExistence type="predicted"/>
<evidence type="ECO:0000313" key="2">
    <source>
        <dbReference type="EMBL" id="KYO51556.1"/>
    </source>
</evidence>
<dbReference type="AlphaFoldDB" id="A0A162KLH1"/>
<dbReference type="EMBL" id="LPZR01000171">
    <property type="protein sequence ID" value="KYO51556.1"/>
    <property type="molecule type" value="Genomic_DNA"/>
</dbReference>
<dbReference type="Gene3D" id="1.10.260.40">
    <property type="entry name" value="lambda repressor-like DNA-binding domains"/>
    <property type="match status" value="1"/>
</dbReference>
<evidence type="ECO:0000313" key="3">
    <source>
        <dbReference type="Proteomes" id="UP000075787"/>
    </source>
</evidence>
<dbReference type="CDD" id="cd00093">
    <property type="entry name" value="HTH_XRE"/>
    <property type="match status" value="1"/>
</dbReference>
<dbReference type="InterPro" id="IPR035069">
    <property type="entry name" value="TTHA1013/TTHA0281-like"/>
</dbReference>
<dbReference type="InterPro" id="IPR031807">
    <property type="entry name" value="HicB-like"/>
</dbReference>
<dbReference type="SUPFAM" id="SSF47413">
    <property type="entry name" value="lambda repressor-like DNA-binding domains"/>
    <property type="match status" value="1"/>
</dbReference>
<dbReference type="Pfam" id="PF15919">
    <property type="entry name" value="HicB_lk_antitox"/>
    <property type="match status" value="1"/>
</dbReference>
<dbReference type="GeneID" id="97239847"/>
<accession>A0A162KLH1</accession>
<dbReference type="RefSeq" id="WP_062766024.1">
    <property type="nucleotide sequence ID" value="NZ_CP121044.1"/>
</dbReference>
<name>A0A162KLH1_9PROT</name>
<dbReference type="SUPFAM" id="SSF143100">
    <property type="entry name" value="TTHA1013/TTHA0281-like"/>
    <property type="match status" value="1"/>
</dbReference>
<dbReference type="InterPro" id="IPR010982">
    <property type="entry name" value="Lambda_DNA-bd_dom_sf"/>
</dbReference>
<dbReference type="Proteomes" id="UP000075787">
    <property type="component" value="Unassembled WGS sequence"/>
</dbReference>